<name>A0A0F9TIR2_9ZZZZ</name>
<evidence type="ECO:0000313" key="1">
    <source>
        <dbReference type="EMBL" id="KKN79154.1"/>
    </source>
</evidence>
<accession>A0A0F9TIR2</accession>
<dbReference type="EMBL" id="LAZR01000252">
    <property type="protein sequence ID" value="KKN79154.1"/>
    <property type="molecule type" value="Genomic_DNA"/>
</dbReference>
<proteinExistence type="predicted"/>
<protein>
    <submittedName>
        <fullName evidence="1">Uncharacterized protein</fullName>
    </submittedName>
</protein>
<comment type="caution">
    <text evidence="1">The sequence shown here is derived from an EMBL/GenBank/DDBJ whole genome shotgun (WGS) entry which is preliminary data.</text>
</comment>
<reference evidence="1" key="1">
    <citation type="journal article" date="2015" name="Nature">
        <title>Complex archaea that bridge the gap between prokaryotes and eukaryotes.</title>
        <authorList>
            <person name="Spang A."/>
            <person name="Saw J.H."/>
            <person name="Jorgensen S.L."/>
            <person name="Zaremba-Niedzwiedzka K."/>
            <person name="Martijn J."/>
            <person name="Lind A.E."/>
            <person name="van Eijk R."/>
            <person name="Schleper C."/>
            <person name="Guy L."/>
            <person name="Ettema T.J."/>
        </authorList>
    </citation>
    <scope>NUCLEOTIDE SEQUENCE</scope>
</reference>
<sequence length="79" mass="9720">MIMPEDRGWISQRLKIDRDRLIHNTLIRMGDIDGMGQWNGTDDPRFITYAKNRYGYWGYIMRLWRSLFGRRNLVWIERK</sequence>
<dbReference type="AlphaFoldDB" id="A0A0F9TIR2"/>
<gene>
    <name evidence="1" type="ORF">LCGC14_0343470</name>
</gene>
<organism evidence="1">
    <name type="scientific">marine sediment metagenome</name>
    <dbReference type="NCBI Taxonomy" id="412755"/>
    <lineage>
        <taxon>unclassified sequences</taxon>
        <taxon>metagenomes</taxon>
        <taxon>ecological metagenomes</taxon>
    </lineage>
</organism>